<keyword evidence="3 6" id="KW-0560">Oxidoreductase</keyword>
<protein>
    <recommendedName>
        <fullName evidence="6">FMN dependent NADH:quinone oxidoreductase</fullName>
        <ecNumber evidence="6">1.6.5.-</ecNumber>
    </recommendedName>
    <alternativeName>
        <fullName evidence="6">Azo-dye reductase</fullName>
    </alternativeName>
    <alternativeName>
        <fullName evidence="6">FMN-dependent NADH-azo compound oxidoreductase</fullName>
    </alternativeName>
    <alternativeName>
        <fullName evidence="6">FMN-dependent NADH-azoreductase</fullName>
        <ecNumber evidence="6">1.7.1.17</ecNumber>
    </alternativeName>
</protein>
<dbReference type="PANTHER" id="PTHR43741:SF7">
    <property type="entry name" value="FMN-DEPENDENT NADH:QUINONE OXIDOREDUCTASE"/>
    <property type="match status" value="1"/>
</dbReference>
<keyword evidence="9" id="KW-1185">Reference proteome</keyword>
<dbReference type="GO" id="GO:0016652">
    <property type="term" value="F:oxidoreductase activity, acting on NAD(P)H as acceptor"/>
    <property type="evidence" value="ECO:0007669"/>
    <property type="project" value="UniProtKB-UniRule"/>
</dbReference>
<dbReference type="PATRIC" id="fig|1423788.3.peg.630"/>
<evidence type="ECO:0000256" key="6">
    <source>
        <dbReference type="HAMAP-Rule" id="MF_01216"/>
    </source>
</evidence>
<dbReference type="GO" id="GO:0010181">
    <property type="term" value="F:FMN binding"/>
    <property type="evidence" value="ECO:0007669"/>
    <property type="project" value="UniProtKB-UniRule"/>
</dbReference>
<comment type="subunit">
    <text evidence="6">Homodimer.</text>
</comment>
<keyword evidence="4 6" id="KW-0520">NAD</keyword>
<dbReference type="GO" id="GO:0009055">
    <property type="term" value="F:electron transfer activity"/>
    <property type="evidence" value="ECO:0007669"/>
    <property type="project" value="UniProtKB-UniRule"/>
</dbReference>
<dbReference type="AlphaFoldDB" id="A0A0R1KD32"/>
<evidence type="ECO:0000313" key="8">
    <source>
        <dbReference type="EMBL" id="KRK81565.1"/>
    </source>
</evidence>
<dbReference type="EMBL" id="AZDY01000042">
    <property type="protein sequence ID" value="KRK81565.1"/>
    <property type="molecule type" value="Genomic_DNA"/>
</dbReference>
<gene>
    <name evidence="6" type="primary">azoR</name>
    <name evidence="8" type="ORF">FC78_GL000618</name>
</gene>
<feature type="binding site" evidence="6">
    <location>
        <begin position="99"/>
        <end position="102"/>
    </location>
    <ligand>
        <name>FMN</name>
        <dbReference type="ChEBI" id="CHEBI:58210"/>
    </ligand>
</feature>
<comment type="function">
    <text evidence="6">Also exhibits azoreductase activity. Catalyzes the reductive cleavage of the azo bond in aromatic azo compounds to the corresponding amines.</text>
</comment>
<evidence type="ECO:0000259" key="7">
    <source>
        <dbReference type="Pfam" id="PF02525"/>
    </source>
</evidence>
<sequence>MSTVLVIYAHPQSDKESSTKALYNHFINAYKTSHPNDKIIEHNVSEYMPFPLNKIAISIYNKSMARQSFNADEERFKEARQKWIDEFVQADKYVFVNPMYNLFIPAEMKSYIDIVMQVPDTFHYTSAGIPEGNLHNKKAIHIQANGGNYHGSNGAPDASSLDLGHQYIGTILHIMGVDDYQGVFAEGMDHDPQNAEKILNQAFEKAEEAGKNF</sequence>
<dbReference type="Gene3D" id="3.40.50.360">
    <property type="match status" value="1"/>
</dbReference>
<dbReference type="EC" id="1.6.5.-" evidence="6"/>
<dbReference type="PANTHER" id="PTHR43741">
    <property type="entry name" value="FMN-DEPENDENT NADH-AZOREDUCTASE 1"/>
    <property type="match status" value="1"/>
</dbReference>
<evidence type="ECO:0000256" key="4">
    <source>
        <dbReference type="ARBA" id="ARBA00023027"/>
    </source>
</evidence>
<comment type="similarity">
    <text evidence="6">Belongs to the azoreductase type 1 family.</text>
</comment>
<dbReference type="STRING" id="1423788.FC78_GL000618"/>
<dbReference type="HAMAP" id="MF_01216">
    <property type="entry name" value="Azoreductase_type1"/>
    <property type="match status" value="1"/>
</dbReference>
<comment type="function">
    <text evidence="6">Quinone reductase that provides resistance to thiol-specific stress caused by electrophilic quinones.</text>
</comment>
<dbReference type="OrthoDB" id="9805013at2"/>
<evidence type="ECO:0000256" key="3">
    <source>
        <dbReference type="ARBA" id="ARBA00023002"/>
    </source>
</evidence>
<evidence type="ECO:0000256" key="5">
    <source>
        <dbReference type="ARBA" id="ARBA00048542"/>
    </source>
</evidence>
<organism evidence="8 9">
    <name type="scientific">Companilactobacillus bobalius DSM 19674</name>
    <dbReference type="NCBI Taxonomy" id="1423788"/>
    <lineage>
        <taxon>Bacteria</taxon>
        <taxon>Bacillati</taxon>
        <taxon>Bacillota</taxon>
        <taxon>Bacilli</taxon>
        <taxon>Lactobacillales</taxon>
        <taxon>Lactobacillaceae</taxon>
        <taxon>Companilactobacillus</taxon>
        <taxon>Companilactobacillus bobalius</taxon>
    </lineage>
</organism>
<comment type="caution">
    <text evidence="8">The sequence shown here is derived from an EMBL/GenBank/DDBJ whole genome shotgun (WGS) entry which is preliminary data.</text>
</comment>
<dbReference type="RefSeq" id="WP_056954964.1">
    <property type="nucleotide sequence ID" value="NZ_AZDY01000042.1"/>
</dbReference>
<dbReference type="InterPro" id="IPR023048">
    <property type="entry name" value="NADH:quinone_OxRdtase_FMN_depd"/>
</dbReference>
<comment type="catalytic activity">
    <reaction evidence="5">
        <text>N,N-dimethyl-1,4-phenylenediamine + anthranilate + 2 NAD(+) = 2-(4-dimethylaminophenyl)diazenylbenzoate + 2 NADH + 2 H(+)</text>
        <dbReference type="Rhea" id="RHEA:55872"/>
        <dbReference type="ChEBI" id="CHEBI:15378"/>
        <dbReference type="ChEBI" id="CHEBI:15783"/>
        <dbReference type="ChEBI" id="CHEBI:16567"/>
        <dbReference type="ChEBI" id="CHEBI:57540"/>
        <dbReference type="ChEBI" id="CHEBI:57945"/>
        <dbReference type="ChEBI" id="CHEBI:71579"/>
        <dbReference type="EC" id="1.7.1.17"/>
    </reaction>
    <physiologicalReaction direction="right-to-left" evidence="5">
        <dbReference type="Rhea" id="RHEA:55874"/>
    </physiologicalReaction>
</comment>
<dbReference type="SUPFAM" id="SSF52218">
    <property type="entry name" value="Flavoproteins"/>
    <property type="match status" value="1"/>
</dbReference>
<feature type="domain" description="Flavodoxin-like fold" evidence="7">
    <location>
        <begin position="3"/>
        <end position="208"/>
    </location>
</feature>
<name>A0A0R1KD32_9LACO</name>
<comment type="cofactor">
    <cofactor evidence="6">
        <name>FMN</name>
        <dbReference type="ChEBI" id="CHEBI:58210"/>
    </cofactor>
    <text evidence="6">Binds 1 FMN per subunit.</text>
</comment>
<keyword evidence="2 6" id="KW-0288">FMN</keyword>
<proteinExistence type="inferred from homology"/>
<dbReference type="Proteomes" id="UP000051515">
    <property type="component" value="Unassembled WGS sequence"/>
</dbReference>
<evidence type="ECO:0000256" key="2">
    <source>
        <dbReference type="ARBA" id="ARBA00022643"/>
    </source>
</evidence>
<reference evidence="8 9" key="1">
    <citation type="journal article" date="2015" name="Genome Announc.">
        <title>Expanding the biotechnology potential of lactobacilli through comparative genomics of 213 strains and associated genera.</title>
        <authorList>
            <person name="Sun Z."/>
            <person name="Harris H.M."/>
            <person name="McCann A."/>
            <person name="Guo C."/>
            <person name="Argimon S."/>
            <person name="Zhang W."/>
            <person name="Yang X."/>
            <person name="Jeffery I.B."/>
            <person name="Cooney J.C."/>
            <person name="Kagawa T.F."/>
            <person name="Liu W."/>
            <person name="Song Y."/>
            <person name="Salvetti E."/>
            <person name="Wrobel A."/>
            <person name="Rasinkangas P."/>
            <person name="Parkhill J."/>
            <person name="Rea M.C."/>
            <person name="O'Sullivan O."/>
            <person name="Ritari J."/>
            <person name="Douillard F.P."/>
            <person name="Paul Ross R."/>
            <person name="Yang R."/>
            <person name="Briner A.E."/>
            <person name="Felis G.E."/>
            <person name="de Vos W.M."/>
            <person name="Barrangou R."/>
            <person name="Klaenhammer T.R."/>
            <person name="Caufield P.W."/>
            <person name="Cui Y."/>
            <person name="Zhang H."/>
            <person name="O'Toole P.W."/>
        </authorList>
    </citation>
    <scope>NUCLEOTIDE SEQUENCE [LARGE SCALE GENOMIC DNA]</scope>
    <source>
        <strain evidence="8 9">DSM 19674</strain>
    </source>
</reference>
<keyword evidence="1 6" id="KW-0285">Flavoprotein</keyword>
<evidence type="ECO:0000256" key="1">
    <source>
        <dbReference type="ARBA" id="ARBA00022630"/>
    </source>
</evidence>
<comment type="caution">
    <text evidence="6">Lacks conserved residue(s) required for the propagation of feature annotation.</text>
</comment>
<dbReference type="GO" id="GO:0016655">
    <property type="term" value="F:oxidoreductase activity, acting on NAD(P)H, quinone or similar compound as acceptor"/>
    <property type="evidence" value="ECO:0007669"/>
    <property type="project" value="InterPro"/>
</dbReference>
<dbReference type="Pfam" id="PF02525">
    <property type="entry name" value="Flavodoxin_2"/>
    <property type="match status" value="1"/>
</dbReference>
<dbReference type="EC" id="1.7.1.17" evidence="6"/>
<evidence type="ECO:0000313" key="9">
    <source>
        <dbReference type="Proteomes" id="UP000051515"/>
    </source>
</evidence>
<dbReference type="InterPro" id="IPR003680">
    <property type="entry name" value="Flavodoxin_fold"/>
</dbReference>
<dbReference type="InterPro" id="IPR029039">
    <property type="entry name" value="Flavoprotein-like_sf"/>
</dbReference>
<comment type="catalytic activity">
    <reaction evidence="6">
        <text>2 a quinone + NADH + H(+) = 2 a 1,4-benzosemiquinone + NAD(+)</text>
        <dbReference type="Rhea" id="RHEA:65952"/>
        <dbReference type="ChEBI" id="CHEBI:15378"/>
        <dbReference type="ChEBI" id="CHEBI:57540"/>
        <dbReference type="ChEBI" id="CHEBI:57945"/>
        <dbReference type="ChEBI" id="CHEBI:132124"/>
        <dbReference type="ChEBI" id="CHEBI:134225"/>
    </reaction>
</comment>
<accession>A0A0R1KD32</accession>
<dbReference type="InterPro" id="IPR050104">
    <property type="entry name" value="FMN-dep_NADH:Q_OxRdtase_AzoR1"/>
</dbReference>